<dbReference type="Gene3D" id="3.40.50.720">
    <property type="entry name" value="NAD(P)-binding Rossmann-like Domain"/>
    <property type="match status" value="1"/>
</dbReference>
<dbReference type="InterPro" id="IPR036291">
    <property type="entry name" value="NAD(P)-bd_dom_sf"/>
</dbReference>
<dbReference type="NCBIfam" id="NF005861">
    <property type="entry name" value="PRK07791.1"/>
    <property type="match status" value="1"/>
</dbReference>
<keyword evidence="2" id="KW-0560">Oxidoreductase</keyword>
<organism evidence="6 7">
    <name type="scientific">Streptomyces cirratus</name>
    <dbReference type="NCBI Taxonomy" id="68187"/>
    <lineage>
        <taxon>Bacteria</taxon>
        <taxon>Bacillati</taxon>
        <taxon>Actinomycetota</taxon>
        <taxon>Actinomycetes</taxon>
        <taxon>Kitasatosporales</taxon>
        <taxon>Streptomycetaceae</taxon>
        <taxon>Streptomyces</taxon>
    </lineage>
</organism>
<name>A0ABQ3EIK6_9ACTN</name>
<reference evidence="7" key="1">
    <citation type="journal article" date="2019" name="Int. J. Syst. Evol. Microbiol.">
        <title>The Global Catalogue of Microorganisms (GCM) 10K type strain sequencing project: providing services to taxonomists for standard genome sequencing and annotation.</title>
        <authorList>
            <consortium name="The Broad Institute Genomics Platform"/>
            <consortium name="The Broad Institute Genome Sequencing Center for Infectious Disease"/>
            <person name="Wu L."/>
            <person name="Ma J."/>
        </authorList>
    </citation>
    <scope>NUCLEOTIDE SEQUENCE [LARGE SCALE GENOMIC DNA]</scope>
    <source>
        <strain evidence="7">JCM 4738</strain>
    </source>
</reference>
<gene>
    <name evidence="6" type="ORF">GCM10010347_01910</name>
</gene>
<proteinExistence type="inferred from homology"/>
<evidence type="ECO:0000313" key="6">
    <source>
        <dbReference type="EMBL" id="GHB36275.1"/>
    </source>
</evidence>
<evidence type="ECO:0000256" key="2">
    <source>
        <dbReference type="ARBA" id="ARBA00023002"/>
    </source>
</evidence>
<keyword evidence="7" id="KW-1185">Reference proteome</keyword>
<accession>A0ABQ3EIK6</accession>
<comment type="similarity">
    <text evidence="1 3">Belongs to the short-chain dehydrogenases/reductases (SDR) family.</text>
</comment>
<dbReference type="SMART" id="SM00822">
    <property type="entry name" value="PKS_KR"/>
    <property type="match status" value="1"/>
</dbReference>
<dbReference type="InterPro" id="IPR002347">
    <property type="entry name" value="SDR_fam"/>
</dbReference>
<dbReference type="PANTHER" id="PTHR45024">
    <property type="entry name" value="DEHYDROGENASES, SHORT CHAIN"/>
    <property type="match status" value="1"/>
</dbReference>
<dbReference type="EMBL" id="BMVP01000001">
    <property type="protein sequence ID" value="GHB36275.1"/>
    <property type="molecule type" value="Genomic_DNA"/>
</dbReference>
<evidence type="ECO:0000313" key="7">
    <source>
        <dbReference type="Proteomes" id="UP000642673"/>
    </source>
</evidence>
<evidence type="ECO:0000259" key="5">
    <source>
        <dbReference type="SMART" id="SM00822"/>
    </source>
</evidence>
<feature type="domain" description="Ketoreductase" evidence="5">
    <location>
        <begin position="7"/>
        <end position="201"/>
    </location>
</feature>
<dbReference type="InterPro" id="IPR057326">
    <property type="entry name" value="KR_dom"/>
</dbReference>
<dbReference type="InterPro" id="IPR020904">
    <property type="entry name" value="Sc_DH/Rdtase_CS"/>
</dbReference>
<evidence type="ECO:0000256" key="3">
    <source>
        <dbReference type="RuleBase" id="RU000363"/>
    </source>
</evidence>
<sequence length="303" mass="30607">MGLAEGRVVIVTGAGRGLGRAHALAFAAQGARVVVNDLGVGLDGLPGPDSPAARVVAEIEAAGGEAVAHGGDIATGEGAASLVECALGAFGRLDTLVNNAGFLRDRMLVNLDEDDWDAVVRVHLKGHFLPLKHAAVYWRAEAKAGRPVAARVVNTSSGAGLLGSVGQGNYSAAKAGILALTLVAAAEMGRYGVQVNAIAPAARTRMTERTFAGAMAAPGGGGFDAMAPENVSPLVVWLGSAASEGVTGRVFEAEGGRITVMEGWRPGPTAERSARWTPSEAGETAAKLLARAQPPGAVYGSGQ</sequence>
<dbReference type="PRINTS" id="PR00080">
    <property type="entry name" value="SDRFAMILY"/>
</dbReference>
<dbReference type="SUPFAM" id="SSF51735">
    <property type="entry name" value="NAD(P)-binding Rossmann-fold domains"/>
    <property type="match status" value="1"/>
</dbReference>
<evidence type="ECO:0000256" key="4">
    <source>
        <dbReference type="SAM" id="MobiDB-lite"/>
    </source>
</evidence>
<dbReference type="Proteomes" id="UP000642673">
    <property type="component" value="Unassembled WGS sequence"/>
</dbReference>
<dbReference type="PRINTS" id="PR00081">
    <property type="entry name" value="GDHRDH"/>
</dbReference>
<feature type="region of interest" description="Disordered" evidence="4">
    <location>
        <begin position="263"/>
        <end position="282"/>
    </location>
</feature>
<protein>
    <submittedName>
        <fullName evidence="6">Short-chain dehydrogenase/reductase</fullName>
    </submittedName>
</protein>
<evidence type="ECO:0000256" key="1">
    <source>
        <dbReference type="ARBA" id="ARBA00006484"/>
    </source>
</evidence>
<dbReference type="RefSeq" id="WP_190182056.1">
    <property type="nucleotide sequence ID" value="NZ_BMVP01000001.1"/>
</dbReference>
<dbReference type="PANTHER" id="PTHR45024:SF2">
    <property type="entry name" value="SCP2 DOMAIN-CONTAINING PROTEIN"/>
    <property type="match status" value="1"/>
</dbReference>
<comment type="caution">
    <text evidence="6">The sequence shown here is derived from an EMBL/GenBank/DDBJ whole genome shotgun (WGS) entry which is preliminary data.</text>
</comment>
<dbReference type="Pfam" id="PF00106">
    <property type="entry name" value="adh_short"/>
    <property type="match status" value="1"/>
</dbReference>
<dbReference type="PROSITE" id="PS00061">
    <property type="entry name" value="ADH_SHORT"/>
    <property type="match status" value="1"/>
</dbReference>
<dbReference type="InterPro" id="IPR051687">
    <property type="entry name" value="Peroxisomal_Beta-Oxidation"/>
</dbReference>